<evidence type="ECO:0000313" key="1">
    <source>
        <dbReference type="EMBL" id="KKM87817.1"/>
    </source>
</evidence>
<name>A0A0F9P305_9ZZZZ</name>
<dbReference type="Pfam" id="PF03237">
    <property type="entry name" value="Terminase_6N"/>
    <property type="match status" value="1"/>
</dbReference>
<organism evidence="1">
    <name type="scientific">marine sediment metagenome</name>
    <dbReference type="NCBI Taxonomy" id="412755"/>
    <lineage>
        <taxon>unclassified sequences</taxon>
        <taxon>metagenomes</taxon>
        <taxon>ecological metagenomes</taxon>
    </lineage>
</organism>
<accession>A0A0F9P305</accession>
<dbReference type="EMBL" id="LAZR01007050">
    <property type="protein sequence ID" value="KKM87817.1"/>
    <property type="molecule type" value="Genomic_DNA"/>
</dbReference>
<feature type="non-terminal residue" evidence="1">
    <location>
        <position position="221"/>
    </location>
</feature>
<dbReference type="InterPro" id="IPR027417">
    <property type="entry name" value="P-loop_NTPase"/>
</dbReference>
<gene>
    <name evidence="1" type="ORF">LCGC14_1265160</name>
</gene>
<sequence length="221" mass="25269">MQTDDPEFLIQSQQLIDFYREYPEIAAEDLLNIRLADIQKVVLRAMWNKNYVMSIMCRGSGKTFLNGVFACLKCMLYPGHRVGLLAPTFRQSKFMFDECDRLWKRSPIFQNATIKKPTHQSDNCYIEFKSVAGRPGSKIQAVPLGDGSKIRGSRFFSIICDEFPHIPEEIFNMVIRPMAATVADPMENVERIQREKELVEAGLVAESDLDNKKVANQILIT</sequence>
<dbReference type="AlphaFoldDB" id="A0A0F9P305"/>
<dbReference type="SUPFAM" id="SSF52540">
    <property type="entry name" value="P-loop containing nucleoside triphosphate hydrolases"/>
    <property type="match status" value="1"/>
</dbReference>
<protein>
    <recommendedName>
        <fullName evidence="2">Helicase/UvrB N-terminal domain-containing protein</fullName>
    </recommendedName>
</protein>
<proteinExistence type="predicted"/>
<evidence type="ECO:0008006" key="2">
    <source>
        <dbReference type="Google" id="ProtNLM"/>
    </source>
</evidence>
<reference evidence="1" key="1">
    <citation type="journal article" date="2015" name="Nature">
        <title>Complex archaea that bridge the gap between prokaryotes and eukaryotes.</title>
        <authorList>
            <person name="Spang A."/>
            <person name="Saw J.H."/>
            <person name="Jorgensen S.L."/>
            <person name="Zaremba-Niedzwiedzka K."/>
            <person name="Martijn J."/>
            <person name="Lind A.E."/>
            <person name="van Eijk R."/>
            <person name="Schleper C."/>
            <person name="Guy L."/>
            <person name="Ettema T.J."/>
        </authorList>
    </citation>
    <scope>NUCLEOTIDE SEQUENCE</scope>
</reference>
<comment type="caution">
    <text evidence="1">The sequence shown here is derived from an EMBL/GenBank/DDBJ whole genome shotgun (WGS) entry which is preliminary data.</text>
</comment>
<dbReference type="Gene3D" id="3.40.50.300">
    <property type="entry name" value="P-loop containing nucleotide triphosphate hydrolases"/>
    <property type="match status" value="1"/>
</dbReference>